<keyword evidence="2" id="KW-0863">Zinc-finger</keyword>
<keyword evidence="6" id="KW-1185">Reference proteome</keyword>
<name>A0A0R0CBQ4_9GAMM</name>
<evidence type="ECO:0000313" key="6">
    <source>
        <dbReference type="Proteomes" id="UP000050864"/>
    </source>
</evidence>
<proteinExistence type="predicted"/>
<accession>A0A0R0CBQ4</accession>
<keyword evidence="1" id="KW-0479">Metal-binding</keyword>
<feature type="domain" description="RanBP2-type" evidence="4">
    <location>
        <begin position="1"/>
        <end position="29"/>
    </location>
</feature>
<keyword evidence="3" id="KW-0862">Zinc</keyword>
<sequence length="111" mass="12259">MDAWICTRCGERNGAEARQCWRCSTHADGSPAVPEAGQQPHSGPSPRQMECLRCPGATMAFIGRRRFHEGAPTMPFLPGDLGELFVHREEFDLYTCPSCGKVELFLSAAPY</sequence>
<dbReference type="PATRIC" id="fig|405444.3.peg.1617"/>
<evidence type="ECO:0000256" key="1">
    <source>
        <dbReference type="ARBA" id="ARBA00022723"/>
    </source>
</evidence>
<evidence type="ECO:0000313" key="5">
    <source>
        <dbReference type="EMBL" id="KRG63329.1"/>
    </source>
</evidence>
<dbReference type="Gene3D" id="4.10.1060.50">
    <property type="match status" value="1"/>
</dbReference>
<dbReference type="PROSITE" id="PS01358">
    <property type="entry name" value="ZF_RANBP2_1"/>
    <property type="match status" value="1"/>
</dbReference>
<comment type="caution">
    <text evidence="5">The sequence shown here is derived from an EMBL/GenBank/DDBJ whole genome shotgun (WGS) entry which is preliminary data.</text>
</comment>
<dbReference type="RefSeq" id="WP_057634660.1">
    <property type="nucleotide sequence ID" value="NZ_LDJI01000024.1"/>
</dbReference>
<protein>
    <recommendedName>
        <fullName evidence="4">RanBP2-type domain-containing protein</fullName>
    </recommendedName>
</protein>
<dbReference type="InterPro" id="IPR038587">
    <property type="entry name" value="Ribosomal_eL40_sf"/>
</dbReference>
<dbReference type="EMBL" id="LDJI01000024">
    <property type="protein sequence ID" value="KRG63329.1"/>
    <property type="molecule type" value="Genomic_DNA"/>
</dbReference>
<evidence type="ECO:0000256" key="2">
    <source>
        <dbReference type="ARBA" id="ARBA00022771"/>
    </source>
</evidence>
<dbReference type="AlphaFoldDB" id="A0A0R0CBQ4"/>
<organism evidence="5 6">
    <name type="scientific">Stenotrophomonas humi</name>
    <dbReference type="NCBI Taxonomy" id="405444"/>
    <lineage>
        <taxon>Bacteria</taxon>
        <taxon>Pseudomonadati</taxon>
        <taxon>Pseudomonadota</taxon>
        <taxon>Gammaproteobacteria</taxon>
        <taxon>Lysobacterales</taxon>
        <taxon>Lysobacteraceae</taxon>
        <taxon>Stenotrophomonas</taxon>
    </lineage>
</organism>
<dbReference type="InterPro" id="IPR001876">
    <property type="entry name" value="Znf_RanBP2"/>
</dbReference>
<evidence type="ECO:0000259" key="4">
    <source>
        <dbReference type="PROSITE" id="PS50199"/>
    </source>
</evidence>
<evidence type="ECO:0000256" key="3">
    <source>
        <dbReference type="ARBA" id="ARBA00022833"/>
    </source>
</evidence>
<dbReference type="PROSITE" id="PS50199">
    <property type="entry name" value="ZF_RANBP2_2"/>
    <property type="match status" value="1"/>
</dbReference>
<reference evidence="5 6" key="1">
    <citation type="submission" date="2015-05" db="EMBL/GenBank/DDBJ databases">
        <title>Genome sequencing and analysis of members of genus Stenotrophomonas.</title>
        <authorList>
            <person name="Patil P.P."/>
            <person name="Midha S."/>
            <person name="Patil P.B."/>
        </authorList>
    </citation>
    <scope>NUCLEOTIDE SEQUENCE [LARGE SCALE GENOMIC DNA]</scope>
    <source>
        <strain evidence="5 6">DSM 18929</strain>
    </source>
</reference>
<dbReference type="Proteomes" id="UP000050864">
    <property type="component" value="Unassembled WGS sequence"/>
</dbReference>
<gene>
    <name evidence="5" type="ORF">ABB26_12600</name>
</gene>
<dbReference type="GO" id="GO:0008270">
    <property type="term" value="F:zinc ion binding"/>
    <property type="evidence" value="ECO:0007669"/>
    <property type="project" value="UniProtKB-KW"/>
</dbReference>